<dbReference type="InterPro" id="IPR045867">
    <property type="entry name" value="DNA-dir_RpoC_beta_prime"/>
</dbReference>
<dbReference type="Proteomes" id="UP001324287">
    <property type="component" value="Chromosome"/>
</dbReference>
<dbReference type="InterPro" id="IPR007066">
    <property type="entry name" value="RNA_pol_Rpb1_3"/>
</dbReference>
<keyword evidence="2 8" id="KW-0240">DNA-directed RNA polymerase</keyword>
<feature type="domain" description="RNA polymerase N-terminal" evidence="10">
    <location>
        <begin position="1"/>
        <end position="223"/>
    </location>
</feature>
<dbReference type="EMBL" id="CP141261">
    <property type="protein sequence ID" value="WRL63091.1"/>
    <property type="molecule type" value="Genomic_DNA"/>
</dbReference>
<evidence type="ECO:0000256" key="2">
    <source>
        <dbReference type="ARBA" id="ARBA00022478"/>
    </source>
</evidence>
<proteinExistence type="inferred from homology"/>
<feature type="region of interest" description="Disordered" evidence="9">
    <location>
        <begin position="17"/>
        <end position="36"/>
    </location>
</feature>
<dbReference type="Gene3D" id="1.10.274.100">
    <property type="entry name" value="RNA polymerase Rpb1, domain 3"/>
    <property type="match status" value="1"/>
</dbReference>
<dbReference type="InterPro" id="IPR000722">
    <property type="entry name" value="RNA_pol_asu"/>
</dbReference>
<evidence type="ECO:0000259" key="10">
    <source>
        <dbReference type="SMART" id="SM00663"/>
    </source>
</evidence>
<evidence type="ECO:0000256" key="8">
    <source>
        <dbReference type="RuleBase" id="RU004279"/>
    </source>
</evidence>
<evidence type="ECO:0000256" key="3">
    <source>
        <dbReference type="ARBA" id="ARBA00022679"/>
    </source>
</evidence>
<dbReference type="InterPro" id="IPR006592">
    <property type="entry name" value="RNA_pol_N"/>
</dbReference>
<protein>
    <recommendedName>
        <fullName evidence="8">DNA-directed RNA polymerase subunit</fullName>
        <ecNumber evidence="8">2.7.7.6</ecNumber>
    </recommendedName>
</protein>
<dbReference type="InterPro" id="IPR038120">
    <property type="entry name" value="Rpb1_funnel_sf"/>
</dbReference>
<keyword evidence="4 8" id="KW-0548">Nucleotidyltransferase</keyword>
<evidence type="ECO:0000256" key="5">
    <source>
        <dbReference type="ARBA" id="ARBA00022723"/>
    </source>
</evidence>
<evidence type="ECO:0000256" key="6">
    <source>
        <dbReference type="ARBA" id="ARBA00023163"/>
    </source>
</evidence>
<dbReference type="SUPFAM" id="SSF64484">
    <property type="entry name" value="beta and beta-prime subunits of DNA dependent RNA-polymerase"/>
    <property type="match status" value="1"/>
</dbReference>
<sequence>MNNEKRMLQESVDALFDNGRRGRPVTGPGNRPLKSLSDLLKGKQGRFRQNLLGKRVDYSGRSVIVVGPQLKLHQCGLPKQMALELFKPFVMKRLVDLNHAQNIKSAKRMVERARPVVWDVLEEVITEHPVLLNRAPTLHRLGIQAFEPQLVEGKAIQIHPLVCTAFNADFDGDQMAVHLPLSAEAQAEARILMLSSNNILSPADGRPITAPTQDMVLGLYHITTLAGSVETPEGELPKAFGSTAEAVMAYDKGSLGLQERVLIRLDEVYGVDTGPNDPWVASEGWEPGQPAVVSTSLGRVLFNEALPEDYRFVNYQVPKKELGAIVNDLAERYPKVQVAATLDALKSAGFHWATRAGITIAIDDVVTPPSKQAILDRHEDEAAKIERQYERGVITDTERRGSSSRSGPARGPRSARRWWTTSRPPTRSGSWSTRAPEAT</sequence>
<evidence type="ECO:0000256" key="7">
    <source>
        <dbReference type="ARBA" id="ARBA00048552"/>
    </source>
</evidence>
<evidence type="ECO:0000256" key="9">
    <source>
        <dbReference type="SAM" id="MobiDB-lite"/>
    </source>
</evidence>
<evidence type="ECO:0000313" key="11">
    <source>
        <dbReference type="EMBL" id="WRL63091.1"/>
    </source>
</evidence>
<dbReference type="Gene3D" id="1.10.40.90">
    <property type="match status" value="1"/>
</dbReference>
<accession>A0ABZ1B007</accession>
<keyword evidence="3 8" id="KW-0808">Transferase</keyword>
<dbReference type="Gene3D" id="1.10.132.30">
    <property type="match status" value="1"/>
</dbReference>
<dbReference type="Pfam" id="PF04997">
    <property type="entry name" value="RNA_pol_Rpb1_1"/>
    <property type="match status" value="1"/>
</dbReference>
<organism evidence="11 12">
    <name type="scientific">Blastococcus brunescens</name>
    <dbReference type="NCBI Taxonomy" id="1564165"/>
    <lineage>
        <taxon>Bacteria</taxon>
        <taxon>Bacillati</taxon>
        <taxon>Actinomycetota</taxon>
        <taxon>Actinomycetes</taxon>
        <taxon>Geodermatophilales</taxon>
        <taxon>Geodermatophilaceae</taxon>
        <taxon>Blastococcus</taxon>
    </lineage>
</organism>
<dbReference type="PANTHER" id="PTHR19376:SF54">
    <property type="entry name" value="DNA-DIRECTED RNA POLYMERASE SUBUNIT BETA"/>
    <property type="match status" value="1"/>
</dbReference>
<dbReference type="InterPro" id="IPR042102">
    <property type="entry name" value="RNA_pol_Rpb1_3_sf"/>
</dbReference>
<comment type="catalytic activity">
    <reaction evidence="7 8">
        <text>RNA(n) + a ribonucleoside 5'-triphosphate = RNA(n+1) + diphosphate</text>
        <dbReference type="Rhea" id="RHEA:21248"/>
        <dbReference type="Rhea" id="RHEA-COMP:14527"/>
        <dbReference type="Rhea" id="RHEA-COMP:17342"/>
        <dbReference type="ChEBI" id="CHEBI:33019"/>
        <dbReference type="ChEBI" id="CHEBI:61557"/>
        <dbReference type="ChEBI" id="CHEBI:140395"/>
        <dbReference type="EC" id="2.7.7.6"/>
    </reaction>
</comment>
<gene>
    <name evidence="11" type="ORF">U6N30_25245</name>
</gene>
<dbReference type="PANTHER" id="PTHR19376">
    <property type="entry name" value="DNA-DIRECTED RNA POLYMERASE"/>
    <property type="match status" value="1"/>
</dbReference>
<feature type="region of interest" description="Disordered" evidence="9">
    <location>
        <begin position="386"/>
        <end position="439"/>
    </location>
</feature>
<keyword evidence="6 8" id="KW-0804">Transcription</keyword>
<comment type="function">
    <text evidence="1 8">DNA-dependent RNA polymerase catalyzes the transcription of DNA into RNA using the four ribonucleoside triphosphates as substrates.</text>
</comment>
<name>A0ABZ1B007_9ACTN</name>
<dbReference type="SMART" id="SM00663">
    <property type="entry name" value="RPOLA_N"/>
    <property type="match status" value="1"/>
</dbReference>
<dbReference type="EC" id="2.7.7.6" evidence="8"/>
<dbReference type="Pfam" id="PF04983">
    <property type="entry name" value="RNA_pol_Rpb1_3"/>
    <property type="match status" value="1"/>
</dbReference>
<dbReference type="Pfam" id="PF00623">
    <property type="entry name" value="RNA_pol_Rpb1_2"/>
    <property type="match status" value="2"/>
</dbReference>
<feature type="compositionally biased region" description="Low complexity" evidence="9">
    <location>
        <begin position="403"/>
        <end position="428"/>
    </location>
</feature>
<evidence type="ECO:0000256" key="4">
    <source>
        <dbReference type="ARBA" id="ARBA00022695"/>
    </source>
</evidence>
<dbReference type="InterPro" id="IPR007080">
    <property type="entry name" value="RNA_pol_Rpb1_1"/>
</dbReference>
<keyword evidence="5" id="KW-0479">Metal-binding</keyword>
<evidence type="ECO:0000313" key="12">
    <source>
        <dbReference type="Proteomes" id="UP001324287"/>
    </source>
</evidence>
<evidence type="ECO:0000256" key="1">
    <source>
        <dbReference type="ARBA" id="ARBA00004026"/>
    </source>
</evidence>
<keyword evidence="12" id="KW-1185">Reference proteome</keyword>
<dbReference type="Gene3D" id="2.40.40.20">
    <property type="match status" value="1"/>
</dbReference>
<comment type="similarity">
    <text evidence="8">Belongs to the RNA polymerase beta' chain family.</text>
</comment>
<reference evidence="11 12" key="1">
    <citation type="submission" date="2023-12" db="EMBL/GenBank/DDBJ databases">
        <title>Blastococcus brunescens sp. nov., an actonobacterium isolated from sandstone collected in sahara desert.</title>
        <authorList>
            <person name="Gtari M."/>
            <person name="Ghodhbane F."/>
        </authorList>
    </citation>
    <scope>NUCLEOTIDE SEQUENCE [LARGE SCALE GENOMIC DNA]</scope>
    <source>
        <strain evidence="11 12">BMG 8361</strain>
    </source>
</reference>